<evidence type="ECO:0000256" key="2">
    <source>
        <dbReference type="ARBA" id="ARBA00004229"/>
    </source>
</evidence>
<feature type="compositionally biased region" description="Basic and acidic residues" evidence="9">
    <location>
        <begin position="112"/>
        <end position="121"/>
    </location>
</feature>
<sequence length="238" mass="25536">MAASLSAIGVSAPACVGFSSRGVFCTGEIRSLYHSSRLTLGVPSRYRVSSTRCEAKKDDPVVSPSGVREAIDRVSKKTITKEAILENQETNESEQRSVFGAKPPQGSVYGRPEIERRPETGDKGFGSVFAFDGAAPETINGRAAMLGFVWAFLAEKATGLTVMEQLFKPGATGLVLFVGAVQLLTYATLVPISKGESTDARSFGPFTARAERWNGRLAMIGFAALIVNELIRQSPVFH</sequence>
<accession>A0ABD3HNM3</accession>
<keyword evidence="4" id="KW-0934">Plastid</keyword>
<keyword evidence="11" id="KW-1185">Reference proteome</keyword>
<protein>
    <recommendedName>
        <fullName evidence="12">Early light-induced protein</fullName>
    </recommendedName>
</protein>
<dbReference type="AlphaFoldDB" id="A0ABD3HNM3"/>
<dbReference type="Pfam" id="PF00504">
    <property type="entry name" value="Chloroa_b-bind"/>
    <property type="match status" value="1"/>
</dbReference>
<keyword evidence="6" id="KW-1133">Transmembrane helix</keyword>
<comment type="similarity">
    <text evidence="8">Belongs to the ELIP/psbS family.</text>
</comment>
<evidence type="ECO:0000256" key="1">
    <source>
        <dbReference type="ARBA" id="ARBA00004141"/>
    </source>
</evidence>
<evidence type="ECO:0000256" key="6">
    <source>
        <dbReference type="ARBA" id="ARBA00022989"/>
    </source>
</evidence>
<gene>
    <name evidence="10" type="ORF">R1sor_005336</name>
</gene>
<dbReference type="EMBL" id="JBJQOH010000003">
    <property type="protein sequence ID" value="KAL3691685.1"/>
    <property type="molecule type" value="Genomic_DNA"/>
</dbReference>
<dbReference type="GO" id="GO:0016020">
    <property type="term" value="C:membrane"/>
    <property type="evidence" value="ECO:0007669"/>
    <property type="project" value="UniProtKB-SubCell"/>
</dbReference>
<proteinExistence type="inferred from homology"/>
<dbReference type="InterPro" id="IPR022796">
    <property type="entry name" value="Chloroa_b-bind"/>
</dbReference>
<comment type="caution">
    <text evidence="10">The sequence shown here is derived from an EMBL/GenBank/DDBJ whole genome shotgun (WGS) entry which is preliminary data.</text>
</comment>
<evidence type="ECO:0008006" key="12">
    <source>
        <dbReference type="Google" id="ProtNLM"/>
    </source>
</evidence>
<evidence type="ECO:0000256" key="8">
    <source>
        <dbReference type="ARBA" id="ARBA00037956"/>
    </source>
</evidence>
<evidence type="ECO:0000256" key="7">
    <source>
        <dbReference type="ARBA" id="ARBA00023136"/>
    </source>
</evidence>
<name>A0ABD3HNM3_9MARC</name>
<keyword evidence="3" id="KW-0150">Chloroplast</keyword>
<dbReference type="SUPFAM" id="SSF103511">
    <property type="entry name" value="Chlorophyll a-b binding protein"/>
    <property type="match status" value="1"/>
</dbReference>
<evidence type="ECO:0000256" key="4">
    <source>
        <dbReference type="ARBA" id="ARBA00022640"/>
    </source>
</evidence>
<feature type="region of interest" description="Disordered" evidence="9">
    <location>
        <begin position="86"/>
        <end position="121"/>
    </location>
</feature>
<evidence type="ECO:0000256" key="3">
    <source>
        <dbReference type="ARBA" id="ARBA00022528"/>
    </source>
</evidence>
<reference evidence="10 11" key="1">
    <citation type="submission" date="2024-09" db="EMBL/GenBank/DDBJ databases">
        <title>Chromosome-scale assembly of Riccia sorocarpa.</title>
        <authorList>
            <person name="Paukszto L."/>
        </authorList>
    </citation>
    <scope>NUCLEOTIDE SEQUENCE [LARGE SCALE GENOMIC DNA]</scope>
    <source>
        <strain evidence="10">LP-2024</strain>
        <tissue evidence="10">Aerial parts of the thallus</tissue>
    </source>
</reference>
<dbReference type="GO" id="GO:0009507">
    <property type="term" value="C:chloroplast"/>
    <property type="evidence" value="ECO:0007669"/>
    <property type="project" value="UniProtKB-SubCell"/>
</dbReference>
<evidence type="ECO:0000313" key="11">
    <source>
        <dbReference type="Proteomes" id="UP001633002"/>
    </source>
</evidence>
<dbReference type="Proteomes" id="UP001633002">
    <property type="component" value="Unassembled WGS sequence"/>
</dbReference>
<dbReference type="PANTHER" id="PTHR14154">
    <property type="entry name" value="UPF0041 BRAIN PROTEIN 44-RELATED"/>
    <property type="match status" value="1"/>
</dbReference>
<evidence type="ECO:0000256" key="9">
    <source>
        <dbReference type="SAM" id="MobiDB-lite"/>
    </source>
</evidence>
<comment type="subcellular location">
    <subcellularLocation>
        <location evidence="1">Membrane</location>
        <topology evidence="1">Multi-pass membrane protein</topology>
    </subcellularLocation>
    <subcellularLocation>
        <location evidence="2">Plastid</location>
        <location evidence="2">Chloroplast</location>
    </subcellularLocation>
</comment>
<keyword evidence="7" id="KW-0472">Membrane</keyword>
<organism evidence="10 11">
    <name type="scientific">Riccia sorocarpa</name>
    <dbReference type="NCBI Taxonomy" id="122646"/>
    <lineage>
        <taxon>Eukaryota</taxon>
        <taxon>Viridiplantae</taxon>
        <taxon>Streptophyta</taxon>
        <taxon>Embryophyta</taxon>
        <taxon>Marchantiophyta</taxon>
        <taxon>Marchantiopsida</taxon>
        <taxon>Marchantiidae</taxon>
        <taxon>Marchantiales</taxon>
        <taxon>Ricciaceae</taxon>
        <taxon>Riccia</taxon>
    </lineage>
</organism>
<evidence type="ECO:0000313" key="10">
    <source>
        <dbReference type="EMBL" id="KAL3691685.1"/>
    </source>
</evidence>
<evidence type="ECO:0000256" key="5">
    <source>
        <dbReference type="ARBA" id="ARBA00022692"/>
    </source>
</evidence>
<keyword evidence="5" id="KW-0812">Transmembrane</keyword>